<evidence type="ECO:0000313" key="1">
    <source>
        <dbReference type="EMBL" id="GJJ06700.1"/>
    </source>
</evidence>
<protein>
    <recommendedName>
        <fullName evidence="3">F-box domain-containing protein</fullName>
    </recommendedName>
</protein>
<comment type="caution">
    <text evidence="1">The sequence shown here is derived from an EMBL/GenBank/DDBJ whole genome shotgun (WGS) entry which is preliminary data.</text>
</comment>
<dbReference type="SUPFAM" id="SSF81383">
    <property type="entry name" value="F-box domain"/>
    <property type="match status" value="1"/>
</dbReference>
<name>A0AAV5A482_9AGAM</name>
<gene>
    <name evidence="1" type="ORF">Clacol_000895</name>
</gene>
<reference evidence="1" key="1">
    <citation type="submission" date="2021-10" db="EMBL/GenBank/DDBJ databases">
        <title>De novo Genome Assembly of Clathrus columnatus (Basidiomycota, Fungi) Using Illumina and Nanopore Sequence Data.</title>
        <authorList>
            <person name="Ogiso-Tanaka E."/>
            <person name="Itagaki H."/>
            <person name="Hosoya T."/>
            <person name="Hosaka K."/>
        </authorList>
    </citation>
    <scope>NUCLEOTIDE SEQUENCE</scope>
    <source>
        <strain evidence="1">MO-923</strain>
    </source>
</reference>
<dbReference type="InterPro" id="IPR036047">
    <property type="entry name" value="F-box-like_dom_sf"/>
</dbReference>
<evidence type="ECO:0000313" key="2">
    <source>
        <dbReference type="Proteomes" id="UP001050691"/>
    </source>
</evidence>
<organism evidence="1 2">
    <name type="scientific">Clathrus columnatus</name>
    <dbReference type="NCBI Taxonomy" id="1419009"/>
    <lineage>
        <taxon>Eukaryota</taxon>
        <taxon>Fungi</taxon>
        <taxon>Dikarya</taxon>
        <taxon>Basidiomycota</taxon>
        <taxon>Agaricomycotina</taxon>
        <taxon>Agaricomycetes</taxon>
        <taxon>Phallomycetidae</taxon>
        <taxon>Phallales</taxon>
        <taxon>Clathraceae</taxon>
        <taxon>Clathrus</taxon>
    </lineage>
</organism>
<proteinExistence type="predicted"/>
<dbReference type="Gene3D" id="1.20.1280.50">
    <property type="match status" value="1"/>
</dbReference>
<accession>A0AAV5A482</accession>
<evidence type="ECO:0008006" key="3">
    <source>
        <dbReference type="Google" id="ProtNLM"/>
    </source>
</evidence>
<dbReference type="AlphaFoldDB" id="A0AAV5A482"/>
<keyword evidence="2" id="KW-1185">Reference proteome</keyword>
<sequence length="405" mass="47155">MPNVDDVSNFDVKKEREKLENMLDEHLITSSYIVKLKSHLNMLVPINKLPVELFIHIIRLTSKETRKKRPSYVPCTWVCHHWRSVLTQTPNLWKALQLGKAGRTGGLPITPFDHEFLKQSKSAGLDIDLWSDFDRYLPMLEEFFTKESSRIHKLNFHGDSKGSIPPVWLAKIRFPSLREFVDHSSPLTNDLYLFLPCIIASDHLETLGLQFWEHFSIKMLDQLTPKFRRLRRLSLIISKRGVIQLMLDALQNNNKLRTLKLIAPDMPAICNEIILPELEFLSTNDETLLQNVQAPKLALVECIRRLCNTPLLCPRLKYLSYKIVYWDDIILEDDENENFTEDLGKLLVECLQSRYKSYGNTLEYIVFGNCPLLPDYWLDECKRLGTTVITERGLESESEDYEGME</sequence>
<dbReference type="Proteomes" id="UP001050691">
    <property type="component" value="Unassembled WGS sequence"/>
</dbReference>
<dbReference type="EMBL" id="BPWL01000001">
    <property type="protein sequence ID" value="GJJ06700.1"/>
    <property type="molecule type" value="Genomic_DNA"/>
</dbReference>